<keyword evidence="5" id="KW-0418">Kinase</keyword>
<keyword evidence="11" id="KW-1185">Reference proteome</keyword>
<dbReference type="PROSITE" id="PS50011">
    <property type="entry name" value="PROTEIN_KINASE_DOM"/>
    <property type="match status" value="1"/>
</dbReference>
<comment type="similarity">
    <text evidence="1">Belongs to the protein kinase superfamily. CMGC Ser/Thr protein kinase family. GSK-3 subfamily.</text>
</comment>
<name>A0ABN9UUC7_9DINO</name>
<evidence type="ECO:0000256" key="5">
    <source>
        <dbReference type="ARBA" id="ARBA00022777"/>
    </source>
</evidence>
<proteinExistence type="inferred from homology"/>
<evidence type="ECO:0000313" key="11">
    <source>
        <dbReference type="Proteomes" id="UP001189429"/>
    </source>
</evidence>
<evidence type="ECO:0000256" key="6">
    <source>
        <dbReference type="ARBA" id="ARBA00022840"/>
    </source>
</evidence>
<evidence type="ECO:0000256" key="8">
    <source>
        <dbReference type="SAM" id="MobiDB-lite"/>
    </source>
</evidence>
<keyword evidence="3" id="KW-0808">Transferase</keyword>
<comment type="caution">
    <text evidence="10">The sequence shown here is derived from an EMBL/GenBank/DDBJ whole genome shotgun (WGS) entry which is preliminary data.</text>
</comment>
<dbReference type="EMBL" id="CAUYUJ010016287">
    <property type="protein sequence ID" value="CAK0863699.1"/>
    <property type="molecule type" value="Genomic_DNA"/>
</dbReference>
<dbReference type="InterPro" id="IPR017441">
    <property type="entry name" value="Protein_kinase_ATP_BS"/>
</dbReference>
<evidence type="ECO:0000256" key="1">
    <source>
        <dbReference type="ARBA" id="ARBA00005527"/>
    </source>
</evidence>
<dbReference type="SUPFAM" id="SSF56112">
    <property type="entry name" value="Protein kinase-like (PK-like)"/>
    <property type="match status" value="1"/>
</dbReference>
<dbReference type="SMART" id="SM00220">
    <property type="entry name" value="S_TKc"/>
    <property type="match status" value="1"/>
</dbReference>
<dbReference type="InterPro" id="IPR011009">
    <property type="entry name" value="Kinase-like_dom_sf"/>
</dbReference>
<dbReference type="Pfam" id="PF00069">
    <property type="entry name" value="Pkinase"/>
    <property type="match status" value="1"/>
</dbReference>
<dbReference type="PANTHER" id="PTHR24057">
    <property type="entry name" value="GLYCOGEN SYNTHASE KINASE-3 ALPHA"/>
    <property type="match status" value="1"/>
</dbReference>
<dbReference type="InterPro" id="IPR050591">
    <property type="entry name" value="GSK-3"/>
</dbReference>
<dbReference type="PANTHER" id="PTHR24057:SF0">
    <property type="entry name" value="PROTEIN KINASE SHAGGY-RELATED"/>
    <property type="match status" value="1"/>
</dbReference>
<protein>
    <recommendedName>
        <fullName evidence="9">Protein kinase domain-containing protein</fullName>
    </recommendedName>
</protein>
<keyword evidence="6 7" id="KW-0067">ATP-binding</keyword>
<organism evidence="10 11">
    <name type="scientific">Prorocentrum cordatum</name>
    <dbReference type="NCBI Taxonomy" id="2364126"/>
    <lineage>
        <taxon>Eukaryota</taxon>
        <taxon>Sar</taxon>
        <taxon>Alveolata</taxon>
        <taxon>Dinophyceae</taxon>
        <taxon>Prorocentrales</taxon>
        <taxon>Prorocentraceae</taxon>
        <taxon>Prorocentrum</taxon>
    </lineage>
</organism>
<dbReference type="InterPro" id="IPR008271">
    <property type="entry name" value="Ser/Thr_kinase_AS"/>
</dbReference>
<feature type="domain" description="Protein kinase" evidence="9">
    <location>
        <begin position="38"/>
        <end position="322"/>
    </location>
</feature>
<dbReference type="Proteomes" id="UP001189429">
    <property type="component" value="Unassembled WGS sequence"/>
</dbReference>
<dbReference type="Gene3D" id="3.30.200.20">
    <property type="entry name" value="Phosphorylase Kinase, domain 1"/>
    <property type="match status" value="1"/>
</dbReference>
<dbReference type="Gene3D" id="1.10.510.10">
    <property type="entry name" value="Transferase(Phosphotransferase) domain 1"/>
    <property type="match status" value="1"/>
</dbReference>
<feature type="region of interest" description="Disordered" evidence="8">
    <location>
        <begin position="1"/>
        <end position="33"/>
    </location>
</feature>
<dbReference type="InterPro" id="IPR039192">
    <property type="entry name" value="STKc_GSK3"/>
</dbReference>
<evidence type="ECO:0000256" key="2">
    <source>
        <dbReference type="ARBA" id="ARBA00022527"/>
    </source>
</evidence>
<keyword evidence="2" id="KW-0723">Serine/threonine-protein kinase</keyword>
<feature type="binding site" evidence="7">
    <location>
        <position position="68"/>
    </location>
    <ligand>
        <name>ATP</name>
        <dbReference type="ChEBI" id="CHEBI:30616"/>
    </ligand>
</feature>
<sequence length="601" mass="67740">MASTDMRAVQANLNSQKMPEGGKGPEGGDSSKKASFTYNAERVLGSGSFGIVYQAQVVETGESVAIKKVFQDKRYKNRELQIMKELRHPNVVELKHAFYTSGDKPGETYLNVVMEYCSDTVYRVMKHYNKMKQPVPHIFVQLYSYQMSRACAYIHAVGICHRDIKPQNLLVDGHTHALKLCDFGSAKRLVKGEPNVAYICSRYYRAPELIFGATDYTTVIDIWSTACVTAELILGQPIFPGESGVDQLVEIIKVLGTPTREELTAMNPNYTEFKFPQIKPHPWHKVFRTKTSPEAIDYVAKLLVYDPKTRPSGLECCMHSLFDLLREPSTRISSTKPLPPGLLTFSREEMSIMDADQKARLIPEGATVSWGQLAKLLLDENIIGNIVGNFNIFKVLSHMELDKINPRGANRSNAGGDQRQNAGPKALWPQAEALREEFGRYRNAVSLEEFVVIMKSQVKSIFELTALFELVEEERQLVAQLVGLFETIDFGGNNSMSWEDFTNFLVDQGMIEERVKVNAIRFNSKPVRCDTLHTPHCEKAFYLKNWDRIAYVEQGCKSLKLCTPDMAPVQEVSGLPQVPICAEFCADYQSKREAWATSDPV</sequence>
<evidence type="ECO:0000259" key="9">
    <source>
        <dbReference type="PROSITE" id="PS50011"/>
    </source>
</evidence>
<dbReference type="InterPro" id="IPR000719">
    <property type="entry name" value="Prot_kinase_dom"/>
</dbReference>
<dbReference type="CDD" id="cd14137">
    <property type="entry name" value="STKc_GSK3"/>
    <property type="match status" value="1"/>
</dbReference>
<reference evidence="10" key="1">
    <citation type="submission" date="2023-10" db="EMBL/GenBank/DDBJ databases">
        <authorList>
            <person name="Chen Y."/>
            <person name="Shah S."/>
            <person name="Dougan E. K."/>
            <person name="Thang M."/>
            <person name="Chan C."/>
        </authorList>
    </citation>
    <scope>NUCLEOTIDE SEQUENCE [LARGE SCALE GENOMIC DNA]</scope>
</reference>
<evidence type="ECO:0000256" key="3">
    <source>
        <dbReference type="ARBA" id="ARBA00022679"/>
    </source>
</evidence>
<dbReference type="PROSITE" id="PS00108">
    <property type="entry name" value="PROTEIN_KINASE_ST"/>
    <property type="match status" value="1"/>
</dbReference>
<gene>
    <name evidence="10" type="ORF">PCOR1329_LOCUS51785</name>
</gene>
<accession>A0ABN9UUC7</accession>
<evidence type="ECO:0000256" key="4">
    <source>
        <dbReference type="ARBA" id="ARBA00022741"/>
    </source>
</evidence>
<keyword evidence="4 7" id="KW-0547">Nucleotide-binding</keyword>
<evidence type="ECO:0000256" key="7">
    <source>
        <dbReference type="PROSITE-ProRule" id="PRU10141"/>
    </source>
</evidence>
<evidence type="ECO:0000313" key="10">
    <source>
        <dbReference type="EMBL" id="CAK0863699.1"/>
    </source>
</evidence>
<dbReference type="PROSITE" id="PS00107">
    <property type="entry name" value="PROTEIN_KINASE_ATP"/>
    <property type="match status" value="1"/>
</dbReference>